<dbReference type="AlphaFoldDB" id="K0TJN4"/>
<feature type="compositionally biased region" description="Polar residues" evidence="2">
    <location>
        <begin position="448"/>
        <end position="469"/>
    </location>
</feature>
<evidence type="ECO:0000313" key="4">
    <source>
        <dbReference type="Proteomes" id="UP000266841"/>
    </source>
</evidence>
<organism evidence="3 4">
    <name type="scientific">Thalassiosira oceanica</name>
    <name type="common">Marine diatom</name>
    <dbReference type="NCBI Taxonomy" id="159749"/>
    <lineage>
        <taxon>Eukaryota</taxon>
        <taxon>Sar</taxon>
        <taxon>Stramenopiles</taxon>
        <taxon>Ochrophyta</taxon>
        <taxon>Bacillariophyta</taxon>
        <taxon>Coscinodiscophyceae</taxon>
        <taxon>Thalassiosirophycidae</taxon>
        <taxon>Thalassiosirales</taxon>
        <taxon>Thalassiosiraceae</taxon>
        <taxon>Thalassiosira</taxon>
    </lineage>
</organism>
<proteinExistence type="predicted"/>
<evidence type="ECO:0000256" key="1">
    <source>
        <dbReference type="SAM" id="Coils"/>
    </source>
</evidence>
<dbReference type="Proteomes" id="UP000266841">
    <property type="component" value="Unassembled WGS sequence"/>
</dbReference>
<keyword evidence="4" id="KW-1185">Reference proteome</keyword>
<comment type="caution">
    <text evidence="3">The sequence shown here is derived from an EMBL/GenBank/DDBJ whole genome shotgun (WGS) entry which is preliminary data.</text>
</comment>
<sequence>MVTIEAEEAEAPRSLYLQYLAQRFIEIQQEKGSRPTKGWHGDVADASFLKHALGHEVQALGERGTRLRHECSAIFLKHVKRLERVKQKSEHLPRQDYNPFSFVQPSLTLRVLLNIRAASSLPSTQHQCSTFVDPKPPSTTIPSKPKRPPTMSSHQAEYEKALEHNNIYALNFEHAGRNTNGVFAVTQEKVLARGQSTYINVATILVRLNHPSEVLVSNPRMKTDFTGLHVDRPSIDSLIQSDPEQFMQSLSYCVKRDVVLDFDTYLQQSSPGTKTSARIGNHSFGVGGSNDLLSIATDTYLLPPHVTGKCKRSSYFNDGVEADEYKLKPLLLAVHGLVEDDFVDIGSHLINSISAHLEKLTFDANRAKNKNKNDMTDSNDDNLKVPAIETLRVVPSRGSLAYRALEASMEDDFLTAAQLLNGSWEANIFTDILKNMNLASRGRKKTDPSTLDDSHLSSAYNHCNNNNSYGPGPDQPTDSDCNGEYAAAENECHESERTHATQVRQMEEEKLRHVLAQLEAKGIKIAEAKAKRDSEMALAREVEQEREQAEMDLQAARLTQDDIEVKIDLAKGRLEEGRRAAHLAEENALKASARLEQMRRQQADLAKEIETKQAVLTEIDQTTQARQEEEVKIGVEVNVVGKAEPSTKDNKLRRDQADQNVEAEILPLNFSLGSSCTSSSCTSKAKRNGVKAKRIGVKKMPSSNTIQQNVRNSGNLRRIRDKNQLIDNMRGNGKEDEEQVRYNGGIYGEEKQKQRRGNKAKEEEEE</sequence>
<accession>K0TJN4</accession>
<gene>
    <name evidence="3" type="ORF">THAOC_07796</name>
</gene>
<evidence type="ECO:0000256" key="2">
    <source>
        <dbReference type="SAM" id="MobiDB-lite"/>
    </source>
</evidence>
<protein>
    <submittedName>
        <fullName evidence="3">Uncharacterized protein</fullName>
    </submittedName>
</protein>
<dbReference type="EMBL" id="AGNL01008013">
    <property type="protein sequence ID" value="EJK70817.1"/>
    <property type="molecule type" value="Genomic_DNA"/>
</dbReference>
<keyword evidence="1" id="KW-0175">Coiled coil</keyword>
<feature type="coiled-coil region" evidence="1">
    <location>
        <begin position="525"/>
        <end position="615"/>
    </location>
</feature>
<evidence type="ECO:0000313" key="3">
    <source>
        <dbReference type="EMBL" id="EJK70817.1"/>
    </source>
</evidence>
<name>K0TJN4_THAOC</name>
<feature type="region of interest" description="Disordered" evidence="2">
    <location>
        <begin position="442"/>
        <end position="483"/>
    </location>
</feature>
<feature type="region of interest" description="Disordered" evidence="2">
    <location>
        <begin position="727"/>
        <end position="766"/>
    </location>
</feature>
<feature type="region of interest" description="Disordered" evidence="2">
    <location>
        <begin position="126"/>
        <end position="152"/>
    </location>
</feature>
<reference evidence="3 4" key="1">
    <citation type="journal article" date="2012" name="Genome Biol.">
        <title>Genome and low-iron response of an oceanic diatom adapted to chronic iron limitation.</title>
        <authorList>
            <person name="Lommer M."/>
            <person name="Specht M."/>
            <person name="Roy A.S."/>
            <person name="Kraemer L."/>
            <person name="Andreson R."/>
            <person name="Gutowska M.A."/>
            <person name="Wolf J."/>
            <person name="Bergner S.V."/>
            <person name="Schilhabel M.B."/>
            <person name="Klostermeier U.C."/>
            <person name="Beiko R.G."/>
            <person name="Rosenstiel P."/>
            <person name="Hippler M."/>
            <person name="Laroche J."/>
        </authorList>
    </citation>
    <scope>NUCLEOTIDE SEQUENCE [LARGE SCALE GENOMIC DNA]</scope>
    <source>
        <strain evidence="3 4">CCMP1005</strain>
    </source>
</reference>